<comment type="caution">
    <text evidence="1">The sequence shown here is derived from an EMBL/GenBank/DDBJ whole genome shotgun (WGS) entry which is preliminary data.</text>
</comment>
<name>A0ABQ5H360_9ASTR</name>
<sequence>MKRESHPKEIKMTRIAKAKENALDVEIQIISSENAQNYQETIIKEPLLEEHRVLGIKIKKKILKTQYCLMAKASNEVLSETEFFSDELSSLDEKDLDSEYNRLCKV</sequence>
<evidence type="ECO:0000313" key="1">
    <source>
        <dbReference type="EMBL" id="GJT82254.1"/>
    </source>
</evidence>
<feature type="non-terminal residue" evidence="1">
    <location>
        <position position="106"/>
    </location>
</feature>
<dbReference type="EMBL" id="BQNB010019151">
    <property type="protein sequence ID" value="GJT82254.1"/>
    <property type="molecule type" value="Genomic_DNA"/>
</dbReference>
<protein>
    <submittedName>
        <fullName evidence="1">Uncharacterized protein</fullName>
    </submittedName>
</protein>
<reference evidence="1" key="2">
    <citation type="submission" date="2022-01" db="EMBL/GenBank/DDBJ databases">
        <authorList>
            <person name="Yamashiro T."/>
            <person name="Shiraishi A."/>
            <person name="Satake H."/>
            <person name="Nakayama K."/>
        </authorList>
    </citation>
    <scope>NUCLEOTIDE SEQUENCE</scope>
</reference>
<accession>A0ABQ5H360</accession>
<dbReference type="Proteomes" id="UP001151760">
    <property type="component" value="Unassembled WGS sequence"/>
</dbReference>
<gene>
    <name evidence="1" type="ORF">Tco_1056596</name>
</gene>
<keyword evidence="2" id="KW-1185">Reference proteome</keyword>
<organism evidence="1 2">
    <name type="scientific">Tanacetum coccineum</name>
    <dbReference type="NCBI Taxonomy" id="301880"/>
    <lineage>
        <taxon>Eukaryota</taxon>
        <taxon>Viridiplantae</taxon>
        <taxon>Streptophyta</taxon>
        <taxon>Embryophyta</taxon>
        <taxon>Tracheophyta</taxon>
        <taxon>Spermatophyta</taxon>
        <taxon>Magnoliopsida</taxon>
        <taxon>eudicotyledons</taxon>
        <taxon>Gunneridae</taxon>
        <taxon>Pentapetalae</taxon>
        <taxon>asterids</taxon>
        <taxon>campanulids</taxon>
        <taxon>Asterales</taxon>
        <taxon>Asteraceae</taxon>
        <taxon>Asteroideae</taxon>
        <taxon>Anthemideae</taxon>
        <taxon>Anthemidinae</taxon>
        <taxon>Tanacetum</taxon>
    </lineage>
</organism>
<evidence type="ECO:0000313" key="2">
    <source>
        <dbReference type="Proteomes" id="UP001151760"/>
    </source>
</evidence>
<proteinExistence type="predicted"/>
<reference evidence="1" key="1">
    <citation type="journal article" date="2022" name="Int. J. Mol. Sci.">
        <title>Draft Genome of Tanacetum Coccineum: Genomic Comparison of Closely Related Tanacetum-Family Plants.</title>
        <authorList>
            <person name="Yamashiro T."/>
            <person name="Shiraishi A."/>
            <person name="Nakayama K."/>
            <person name="Satake H."/>
        </authorList>
    </citation>
    <scope>NUCLEOTIDE SEQUENCE</scope>
</reference>